<dbReference type="Proteomes" id="UP000298327">
    <property type="component" value="Unassembled WGS sequence"/>
</dbReference>
<dbReference type="AlphaFoldDB" id="A0A4Y9ZCT4"/>
<gene>
    <name evidence="3" type="ORF">EVG20_g1013</name>
</gene>
<feature type="transmembrane region" description="Helical" evidence="2">
    <location>
        <begin position="517"/>
        <end position="542"/>
    </location>
</feature>
<name>A0A4Y9ZCT4_9AGAM</name>
<keyword evidence="2" id="KW-1133">Transmembrane helix</keyword>
<feature type="compositionally biased region" description="Low complexity" evidence="1">
    <location>
        <begin position="59"/>
        <end position="80"/>
    </location>
</feature>
<evidence type="ECO:0000256" key="1">
    <source>
        <dbReference type="SAM" id="MobiDB-lite"/>
    </source>
</evidence>
<comment type="caution">
    <text evidence="3">The sequence shown here is derived from an EMBL/GenBank/DDBJ whole genome shotgun (WGS) entry which is preliminary data.</text>
</comment>
<proteinExistence type="predicted"/>
<dbReference type="EMBL" id="SEOQ01000029">
    <property type="protein sequence ID" value="TFY71970.1"/>
    <property type="molecule type" value="Genomic_DNA"/>
</dbReference>
<dbReference type="OrthoDB" id="3166422at2759"/>
<evidence type="ECO:0000313" key="4">
    <source>
        <dbReference type="Proteomes" id="UP000298327"/>
    </source>
</evidence>
<sequence>MDLYGSAARRSLQASMPTIVVVALAMSQISLEKDGDNSDTCSTYLSDHINTLPSTSPHSAATPGSTTLSSPSVSSAPHISASDDPRSIFRFSASPPSGQQPPLDPASIARRQWEQCYRSLSTVPDSDMLKPKPSSIPRDWKKLIKPDGSIYYRNEKLRLLTSDDITQPKILQTALEQRRDIVGALRDDNYLDKLPPDWEMILSNYHEESDFHCTFMSYQMGICFSFVNNPNCACAGTDCDCKGQLIVTAKEVFWVLMQEFSMHRTRLPPHAEAEFYHSLTFGESEGIFNPRYTPFPFTEPQTRRLVQVYESLQTAHVSAATGDYSFMAAIVWHVARVMSDIERYRERYQYGTQGSRIYRDIAVAEPTWQVKIVDGLLFLFLFGVHRMYRERLERTRPGGIIYLPDFQNMMKSLLVEWAGEYSNLLATVFVSANVAFLAVPNVNSLQRTASLASTLFSMLSIVTGMHHIWRHRRRIDCELEDAIQYLRIDPDKRVKKLNKDGNDADSNNPDLNDLTMLACFISFPVASSLWSILSFSIAVSAYCIQDSLISGQSLLGTTLGVVGLLGLLTLGWFKEAWRKPRLTEFEDDYRDVWSVKSAEMTRGQRWLLMVRRVFKIPRRATDDVEMVKDRTHGKKRRV</sequence>
<feature type="region of interest" description="Disordered" evidence="1">
    <location>
        <begin position="54"/>
        <end position="105"/>
    </location>
</feature>
<organism evidence="3 4">
    <name type="scientific">Dentipellis fragilis</name>
    <dbReference type="NCBI Taxonomy" id="205917"/>
    <lineage>
        <taxon>Eukaryota</taxon>
        <taxon>Fungi</taxon>
        <taxon>Dikarya</taxon>
        <taxon>Basidiomycota</taxon>
        <taxon>Agaricomycotina</taxon>
        <taxon>Agaricomycetes</taxon>
        <taxon>Russulales</taxon>
        <taxon>Hericiaceae</taxon>
        <taxon>Dentipellis</taxon>
    </lineage>
</organism>
<protein>
    <recommendedName>
        <fullName evidence="5">WW domain-containing protein</fullName>
    </recommendedName>
</protein>
<keyword evidence="2" id="KW-0472">Membrane</keyword>
<keyword evidence="4" id="KW-1185">Reference proteome</keyword>
<evidence type="ECO:0000313" key="3">
    <source>
        <dbReference type="EMBL" id="TFY71970.1"/>
    </source>
</evidence>
<evidence type="ECO:0000256" key="2">
    <source>
        <dbReference type="SAM" id="Phobius"/>
    </source>
</evidence>
<evidence type="ECO:0008006" key="5">
    <source>
        <dbReference type="Google" id="ProtNLM"/>
    </source>
</evidence>
<feature type="transmembrane region" description="Helical" evidence="2">
    <location>
        <begin position="554"/>
        <end position="573"/>
    </location>
</feature>
<feature type="transmembrane region" description="Helical" evidence="2">
    <location>
        <begin position="421"/>
        <end position="439"/>
    </location>
</feature>
<reference evidence="3 4" key="1">
    <citation type="submission" date="2019-02" db="EMBL/GenBank/DDBJ databases">
        <title>Genome sequencing of the rare red list fungi Dentipellis fragilis.</title>
        <authorList>
            <person name="Buettner E."/>
            <person name="Kellner H."/>
        </authorList>
    </citation>
    <scope>NUCLEOTIDE SEQUENCE [LARGE SCALE GENOMIC DNA]</scope>
    <source>
        <strain evidence="3 4">DSM 105465</strain>
    </source>
</reference>
<dbReference type="STRING" id="205917.A0A4Y9ZCT4"/>
<accession>A0A4Y9ZCT4</accession>
<keyword evidence="2" id="KW-0812">Transmembrane</keyword>